<gene>
    <name evidence="2" type="ORF">BDB_80603</name>
</gene>
<dbReference type="EMBL" id="FR854064">
    <property type="protein sequence ID" value="CCA80209.1"/>
    <property type="molecule type" value="Genomic_DNA"/>
</dbReference>
<evidence type="ECO:0000256" key="1">
    <source>
        <dbReference type="SAM" id="Phobius"/>
    </source>
</evidence>
<reference evidence="2" key="2">
    <citation type="submission" date="2011-04" db="EMBL/GenBank/DDBJ databases">
        <authorList>
            <person name="Genoscope - CEA"/>
        </authorList>
    </citation>
    <scope>NUCLEOTIDE SEQUENCE</scope>
    <source>
        <strain evidence="2">R229</strain>
    </source>
</reference>
<keyword evidence="1" id="KW-1133">Transmembrane helix</keyword>
<organism evidence="2">
    <name type="scientific">blood disease bacterium R229</name>
    <dbReference type="NCBI Taxonomy" id="741978"/>
    <lineage>
        <taxon>Bacteria</taxon>
        <taxon>Pseudomonadati</taxon>
        <taxon>Pseudomonadota</taxon>
        <taxon>Betaproteobacteria</taxon>
        <taxon>Burkholderiales</taxon>
        <taxon>Burkholderiaceae</taxon>
        <taxon>Ralstonia</taxon>
        <taxon>Ralstonia solanacearum species complex</taxon>
    </lineage>
</organism>
<keyword evidence="1" id="KW-0812">Transmembrane</keyword>
<name>G2ZM92_9RALS</name>
<keyword evidence="1" id="KW-0472">Membrane</keyword>
<dbReference type="AlphaFoldDB" id="G2ZM92"/>
<evidence type="ECO:0000313" key="2">
    <source>
        <dbReference type="EMBL" id="CCA80209.1"/>
    </source>
</evidence>
<proteinExistence type="predicted"/>
<feature type="transmembrane region" description="Helical" evidence="1">
    <location>
        <begin position="29"/>
        <end position="50"/>
    </location>
</feature>
<accession>G2ZM92</accession>
<protein>
    <submittedName>
        <fullName evidence="2">Conserved hypothethical protein</fullName>
    </submittedName>
</protein>
<dbReference type="InterPro" id="IPR046035">
    <property type="entry name" value="DUF5993"/>
</dbReference>
<sequence>MMVLPFLILFIGLCGILRGHRKIGLGLWALGVAAVLVLFRMHATSTLNIVL</sequence>
<dbReference type="Pfam" id="PF19455">
    <property type="entry name" value="DUF5993"/>
    <property type="match status" value="1"/>
</dbReference>
<reference evidence="2" key="1">
    <citation type="journal article" date="2011" name="PLoS ONE">
        <title>Ralstonia syzygii, the Blood Disease Bacterium and some Asian R. solanacearum strains form a single genomic species despite divergent lifestyles.</title>
        <authorList>
            <person name="Remenant B."/>
            <person name="de Cambiaire J.C."/>
            <person name="Cellier G."/>
            <person name="Jacobs J.M."/>
            <person name="Mangenot S."/>
            <person name="Barbe V."/>
            <person name="Lajus A."/>
            <person name="Vallenet D."/>
            <person name="Medigue C."/>
            <person name="Fegan M."/>
            <person name="Allen C."/>
            <person name="Prior P."/>
        </authorList>
    </citation>
    <scope>NUCLEOTIDE SEQUENCE</scope>
    <source>
        <strain evidence="2">R229</strain>
    </source>
</reference>